<sequence>MKFRKGRPKIPRLISEEPQFKLFKPAGTPGTELESEVLTFEELESLRLVDYLNQPHEEAADAMGISRRVFWNILKSARKKVADALINGKMIDIGGGYYKIRECNYEDECQRGRNCRYGVSNCLTLKKDSE</sequence>
<gene>
    <name evidence="3" type="ORF">HNP90_001664</name>
</gene>
<keyword evidence="3" id="KW-0238">DNA-binding</keyword>
<dbReference type="AlphaFoldDB" id="A0A7J9PJC3"/>
<dbReference type="GO" id="GO:0003677">
    <property type="term" value="F:DNA binding"/>
    <property type="evidence" value="ECO:0007669"/>
    <property type="project" value="UniProtKB-KW"/>
</dbReference>
<protein>
    <recommendedName>
        <fullName evidence="2">UPF0251 protein HNP90_001664</fullName>
    </recommendedName>
</protein>
<organism evidence="3 4">
    <name type="scientific">Methanococcus maripaludis</name>
    <name type="common">Methanococcus deltae</name>
    <dbReference type="NCBI Taxonomy" id="39152"/>
    <lineage>
        <taxon>Archaea</taxon>
        <taxon>Methanobacteriati</taxon>
        <taxon>Methanobacteriota</taxon>
        <taxon>Methanomada group</taxon>
        <taxon>Methanococci</taxon>
        <taxon>Methanococcales</taxon>
        <taxon>Methanococcaceae</taxon>
        <taxon>Methanococcus</taxon>
    </lineage>
</organism>
<dbReference type="Proteomes" id="UP000533207">
    <property type="component" value="Unassembled WGS sequence"/>
</dbReference>
<evidence type="ECO:0000313" key="4">
    <source>
        <dbReference type="Proteomes" id="UP000533207"/>
    </source>
</evidence>
<dbReference type="InterPro" id="IPR002852">
    <property type="entry name" value="UPF0251"/>
</dbReference>
<name>A0A7J9PJC3_METMI</name>
<dbReference type="HAMAP" id="MF_00674">
    <property type="entry name" value="UPF0251"/>
    <property type="match status" value="1"/>
</dbReference>
<evidence type="ECO:0000256" key="1">
    <source>
        <dbReference type="ARBA" id="ARBA00009350"/>
    </source>
</evidence>
<comment type="similarity">
    <text evidence="1 2">Belongs to the UPF0251 family.</text>
</comment>
<comment type="caution">
    <text evidence="3">The sequence shown here is derived from an EMBL/GenBank/DDBJ whole genome shotgun (WGS) entry which is preliminary data.</text>
</comment>
<dbReference type="Pfam" id="PF02001">
    <property type="entry name" value="DUF134"/>
    <property type="match status" value="1"/>
</dbReference>
<dbReference type="PANTHER" id="PTHR37478:SF2">
    <property type="entry name" value="UPF0251 PROTEIN TK0562"/>
    <property type="match status" value="1"/>
</dbReference>
<dbReference type="RefSeq" id="WP_012068160.1">
    <property type="nucleotide sequence ID" value="NZ_JACDUL010000004.1"/>
</dbReference>
<dbReference type="EMBL" id="JACDUL010000004">
    <property type="protein sequence ID" value="MBA2862767.1"/>
    <property type="molecule type" value="Genomic_DNA"/>
</dbReference>
<proteinExistence type="inferred from homology"/>
<accession>A0A7J9PJC3</accession>
<evidence type="ECO:0000313" key="3">
    <source>
        <dbReference type="EMBL" id="MBA2862767.1"/>
    </source>
</evidence>
<dbReference type="PANTHER" id="PTHR37478">
    <property type="match status" value="1"/>
</dbReference>
<evidence type="ECO:0000256" key="2">
    <source>
        <dbReference type="HAMAP-Rule" id="MF_00674"/>
    </source>
</evidence>
<reference evidence="3 4" key="1">
    <citation type="submission" date="2020-07" db="EMBL/GenBank/DDBJ databases">
        <title>Genomic Encyclopedia of Type Strains, Phase IV (KMG-V): Genome sequencing to study the core and pangenomes of soil and plant-associated prokaryotes.</title>
        <authorList>
            <person name="Whitman W."/>
        </authorList>
    </citation>
    <scope>NUCLEOTIDE SEQUENCE [LARGE SCALE GENOMIC DNA]</scope>
    <source>
        <strain evidence="3 4">C8</strain>
    </source>
</reference>